<comment type="caution">
    <text evidence="2">The sequence shown here is derived from an EMBL/GenBank/DDBJ whole genome shotgun (WGS) entry which is preliminary data.</text>
</comment>
<evidence type="ECO:0000256" key="1">
    <source>
        <dbReference type="SAM" id="MobiDB-lite"/>
    </source>
</evidence>
<gene>
    <name evidence="2" type="primary">jg3356</name>
    <name evidence="2" type="ORF">PAEG_LOCUS17742</name>
</gene>
<proteinExistence type="predicted"/>
<keyword evidence="3" id="KW-1185">Reference proteome</keyword>
<protein>
    <submittedName>
        <fullName evidence="2">Jg3356 protein</fullName>
    </submittedName>
</protein>
<name>A0A8S4RVM7_9NEOP</name>
<evidence type="ECO:0000313" key="2">
    <source>
        <dbReference type="EMBL" id="CAH2241295.1"/>
    </source>
</evidence>
<organism evidence="2 3">
    <name type="scientific">Pararge aegeria aegeria</name>
    <dbReference type="NCBI Taxonomy" id="348720"/>
    <lineage>
        <taxon>Eukaryota</taxon>
        <taxon>Metazoa</taxon>
        <taxon>Ecdysozoa</taxon>
        <taxon>Arthropoda</taxon>
        <taxon>Hexapoda</taxon>
        <taxon>Insecta</taxon>
        <taxon>Pterygota</taxon>
        <taxon>Neoptera</taxon>
        <taxon>Endopterygota</taxon>
        <taxon>Lepidoptera</taxon>
        <taxon>Glossata</taxon>
        <taxon>Ditrysia</taxon>
        <taxon>Papilionoidea</taxon>
        <taxon>Nymphalidae</taxon>
        <taxon>Satyrinae</taxon>
        <taxon>Satyrini</taxon>
        <taxon>Parargina</taxon>
        <taxon>Pararge</taxon>
    </lineage>
</organism>
<dbReference type="EMBL" id="CAKXAJ010025574">
    <property type="protein sequence ID" value="CAH2241295.1"/>
    <property type="molecule type" value="Genomic_DNA"/>
</dbReference>
<reference evidence="2" key="1">
    <citation type="submission" date="2022-03" db="EMBL/GenBank/DDBJ databases">
        <authorList>
            <person name="Lindestad O."/>
        </authorList>
    </citation>
    <scope>NUCLEOTIDE SEQUENCE</scope>
</reference>
<feature type="region of interest" description="Disordered" evidence="1">
    <location>
        <begin position="1"/>
        <end position="21"/>
    </location>
</feature>
<sequence length="107" mass="11599">MNIGPNKGHIPSSFAQSKQIDVPSKHHSHISLIELRVGSSDSNSANKFSRFEVEQDSPLSIKLAVQEDDEIGVSSESMRRIRSSVGGAPLDPRPALLAILISHCGRQ</sequence>
<dbReference type="Proteomes" id="UP000838756">
    <property type="component" value="Unassembled WGS sequence"/>
</dbReference>
<accession>A0A8S4RVM7</accession>
<dbReference type="AlphaFoldDB" id="A0A8S4RVM7"/>
<evidence type="ECO:0000313" key="3">
    <source>
        <dbReference type="Proteomes" id="UP000838756"/>
    </source>
</evidence>